<feature type="transmembrane region" description="Helical" evidence="7">
    <location>
        <begin position="208"/>
        <end position="232"/>
    </location>
</feature>
<dbReference type="Proteomes" id="UP000177614">
    <property type="component" value="Unassembled WGS sequence"/>
</dbReference>
<sequence>MSLFADIGIVLVAAATIGTLSYFFRQPLVLAYILAGILIGPYGFGLITDTEFIHVVGGIGIMLMLFLVGIEMNIEKIRGLGAVAVAIGMGQIIFTGLAGFLIAQLFHFGTVASLYIALCLTLSSTVIAVKLLSDQKSLNSLYGKIVVGILIVQDFVAILSLVFLNSFRDVEGSVLINFGILLFKGVILSTITLFLLKRPLTWIYNHIASSVELLILFSLSWCFVIALISEYFGFSREMGAFIAGLSLANLPYALEISTKMKILRDFFITTFFVTLGAGMVFASVTNLIVPFLVLSLFVIIGNPIIVFVIMRLTGFDKRSSFFAGLSIAQISEFSFILITLGAVLNHVDNTIVSLVSMIAILTISVSSYMISFNQKLFDVLKKFLDIFPSHKSKYSSHAHIKEKLFDHIIMLGCGSGGQQLLDTLEKTGKKFIVVDHDPDVIRDLDARGINCIFGDVEDEEIFDELNIAEADLIISLLPNIEDNFILLHHLKSIKGKHHPIYIATVNTGREGFSLFSHGADYVVVKSFLEADHIQQIQRSLFHIEKAIDETKGAIPHPTALKGMEKHLLQDKEYAQLVHNLSKLRLAEIQKQRTQ</sequence>
<dbReference type="SUPFAM" id="SSF51735">
    <property type="entry name" value="NAD(P)-binding Rossmann-fold domains"/>
    <property type="match status" value="1"/>
</dbReference>
<feature type="transmembrane region" description="Helical" evidence="7">
    <location>
        <begin position="266"/>
        <end position="282"/>
    </location>
</feature>
<keyword evidence="3" id="KW-0813">Transport</keyword>
<protein>
    <recommendedName>
        <fullName evidence="8">RCK N-terminal domain-containing protein</fullName>
    </recommendedName>
</protein>
<dbReference type="InterPro" id="IPR036291">
    <property type="entry name" value="NAD(P)-bd_dom_sf"/>
</dbReference>
<feature type="transmembrane region" description="Helical" evidence="7">
    <location>
        <begin position="321"/>
        <end position="344"/>
    </location>
</feature>
<evidence type="ECO:0000256" key="5">
    <source>
        <dbReference type="ARBA" id="ARBA00022989"/>
    </source>
</evidence>
<reference evidence="9 10" key="1">
    <citation type="journal article" date="2016" name="Nat. Commun.">
        <title>Thousands of microbial genomes shed light on interconnected biogeochemical processes in an aquifer system.</title>
        <authorList>
            <person name="Anantharaman K."/>
            <person name="Brown C.T."/>
            <person name="Hug L.A."/>
            <person name="Sharon I."/>
            <person name="Castelle C.J."/>
            <person name="Probst A.J."/>
            <person name="Thomas B.C."/>
            <person name="Singh A."/>
            <person name="Wilkins M.J."/>
            <person name="Karaoz U."/>
            <person name="Brodie E.L."/>
            <person name="Williams K.H."/>
            <person name="Hubbard S.S."/>
            <person name="Banfield J.F."/>
        </authorList>
    </citation>
    <scope>NUCLEOTIDE SEQUENCE [LARGE SCALE GENOMIC DNA]</scope>
</reference>
<evidence type="ECO:0000259" key="8">
    <source>
        <dbReference type="PROSITE" id="PS51201"/>
    </source>
</evidence>
<evidence type="ECO:0000313" key="9">
    <source>
        <dbReference type="EMBL" id="OGC81705.1"/>
    </source>
</evidence>
<comment type="subcellular location">
    <subcellularLocation>
        <location evidence="1">Membrane</location>
        <topology evidence="1">Multi-pass membrane protein</topology>
    </subcellularLocation>
</comment>
<dbReference type="Pfam" id="PF00999">
    <property type="entry name" value="Na_H_Exchanger"/>
    <property type="match status" value="1"/>
</dbReference>
<dbReference type="GO" id="GO:0015297">
    <property type="term" value="F:antiporter activity"/>
    <property type="evidence" value="ECO:0007669"/>
    <property type="project" value="InterPro"/>
</dbReference>
<gene>
    <name evidence="9" type="ORF">A2V81_00430</name>
</gene>
<evidence type="ECO:0000256" key="2">
    <source>
        <dbReference type="ARBA" id="ARBA00005551"/>
    </source>
</evidence>
<organism evidence="9 10">
    <name type="scientific">Candidatus Abawacabacteria bacterium RBG_16_42_10</name>
    <dbReference type="NCBI Taxonomy" id="1817814"/>
    <lineage>
        <taxon>Bacteria</taxon>
        <taxon>Candidatus Abawacaibacteriota</taxon>
    </lineage>
</organism>
<evidence type="ECO:0000256" key="3">
    <source>
        <dbReference type="ARBA" id="ARBA00022448"/>
    </source>
</evidence>
<feature type="transmembrane region" description="Helical" evidence="7">
    <location>
        <begin position="112"/>
        <end position="133"/>
    </location>
</feature>
<dbReference type="GO" id="GO:0006813">
    <property type="term" value="P:potassium ion transport"/>
    <property type="evidence" value="ECO:0007669"/>
    <property type="project" value="InterPro"/>
</dbReference>
<dbReference type="AlphaFoldDB" id="A0A1F4XIY3"/>
<feature type="transmembrane region" description="Helical" evidence="7">
    <location>
        <begin position="350"/>
        <end position="372"/>
    </location>
</feature>
<dbReference type="InterPro" id="IPR038770">
    <property type="entry name" value="Na+/solute_symporter_sf"/>
</dbReference>
<dbReference type="GO" id="GO:0016020">
    <property type="term" value="C:membrane"/>
    <property type="evidence" value="ECO:0007669"/>
    <property type="project" value="UniProtKB-SubCell"/>
</dbReference>
<dbReference type="PANTHER" id="PTHR42751:SF3">
    <property type="entry name" value="SODIUM_GLUTAMATE SYMPORTER"/>
    <property type="match status" value="1"/>
</dbReference>
<evidence type="ECO:0000256" key="4">
    <source>
        <dbReference type="ARBA" id="ARBA00022692"/>
    </source>
</evidence>
<keyword evidence="4 7" id="KW-0812">Transmembrane</keyword>
<evidence type="ECO:0000256" key="6">
    <source>
        <dbReference type="ARBA" id="ARBA00023136"/>
    </source>
</evidence>
<feature type="transmembrane region" description="Helical" evidence="7">
    <location>
        <begin position="145"/>
        <end position="164"/>
    </location>
</feature>
<proteinExistence type="inferred from homology"/>
<feature type="transmembrane region" description="Helical" evidence="7">
    <location>
        <begin position="52"/>
        <end position="70"/>
    </location>
</feature>
<feature type="transmembrane region" description="Helical" evidence="7">
    <location>
        <begin position="29"/>
        <end position="46"/>
    </location>
</feature>
<dbReference type="EMBL" id="MEWR01000022">
    <property type="protein sequence ID" value="OGC81705.1"/>
    <property type="molecule type" value="Genomic_DNA"/>
</dbReference>
<feature type="transmembrane region" description="Helical" evidence="7">
    <location>
        <begin position="176"/>
        <end position="196"/>
    </location>
</feature>
<comment type="similarity">
    <text evidence="2">Belongs to the monovalent cation:proton antiporter 2 (CPA2) transporter (TC 2.A.37) family.</text>
</comment>
<feature type="domain" description="RCK N-terminal" evidence="8">
    <location>
        <begin position="405"/>
        <end position="524"/>
    </location>
</feature>
<accession>A0A1F4XIY3</accession>
<evidence type="ECO:0000313" key="10">
    <source>
        <dbReference type="Proteomes" id="UP000177614"/>
    </source>
</evidence>
<feature type="transmembrane region" description="Helical" evidence="7">
    <location>
        <begin position="288"/>
        <end position="309"/>
    </location>
</feature>
<evidence type="ECO:0000256" key="7">
    <source>
        <dbReference type="SAM" id="Phobius"/>
    </source>
</evidence>
<keyword evidence="6 7" id="KW-0472">Membrane</keyword>
<dbReference type="PANTHER" id="PTHR42751">
    <property type="entry name" value="SODIUM/HYDROGEN EXCHANGER FAMILY/TRKA DOMAIN PROTEIN"/>
    <property type="match status" value="1"/>
</dbReference>
<dbReference type="PROSITE" id="PS51201">
    <property type="entry name" value="RCK_N"/>
    <property type="match status" value="1"/>
</dbReference>
<dbReference type="STRING" id="1817814.A2V81_00430"/>
<name>A0A1F4XIY3_9BACT</name>
<comment type="caution">
    <text evidence="9">The sequence shown here is derived from an EMBL/GenBank/DDBJ whole genome shotgun (WGS) entry which is preliminary data.</text>
</comment>
<dbReference type="Gene3D" id="1.20.1530.20">
    <property type="match status" value="1"/>
</dbReference>
<dbReference type="GO" id="GO:1902600">
    <property type="term" value="P:proton transmembrane transport"/>
    <property type="evidence" value="ECO:0007669"/>
    <property type="project" value="InterPro"/>
</dbReference>
<dbReference type="Pfam" id="PF02254">
    <property type="entry name" value="TrkA_N"/>
    <property type="match status" value="1"/>
</dbReference>
<feature type="transmembrane region" description="Helical" evidence="7">
    <location>
        <begin position="82"/>
        <end position="106"/>
    </location>
</feature>
<evidence type="ECO:0000256" key="1">
    <source>
        <dbReference type="ARBA" id="ARBA00004141"/>
    </source>
</evidence>
<keyword evidence="5 7" id="KW-1133">Transmembrane helix</keyword>
<dbReference type="InterPro" id="IPR006153">
    <property type="entry name" value="Cation/H_exchanger_TM"/>
</dbReference>
<feature type="transmembrane region" description="Helical" evidence="7">
    <location>
        <begin position="6"/>
        <end position="24"/>
    </location>
</feature>
<dbReference type="Gene3D" id="3.40.50.720">
    <property type="entry name" value="NAD(P)-binding Rossmann-like Domain"/>
    <property type="match status" value="1"/>
</dbReference>
<dbReference type="InterPro" id="IPR003148">
    <property type="entry name" value="RCK_N"/>
</dbReference>